<dbReference type="PANTHER" id="PTHR21694">
    <property type="entry name" value="COILED-COIL DOMAIN-CONTAINING PROTEIN 63"/>
    <property type="match status" value="1"/>
</dbReference>
<protein>
    <recommendedName>
        <fullName evidence="4">ODAD1 central coiled coil region domain-containing protein</fullName>
    </recommendedName>
</protein>
<dbReference type="EMBL" id="BRYA01000153">
    <property type="protein sequence ID" value="GMI41552.1"/>
    <property type="molecule type" value="Genomic_DNA"/>
</dbReference>
<evidence type="ECO:0000256" key="2">
    <source>
        <dbReference type="SAM" id="Coils"/>
    </source>
</evidence>
<evidence type="ECO:0000313" key="6">
    <source>
        <dbReference type="Proteomes" id="UP001165065"/>
    </source>
</evidence>
<feature type="region of interest" description="Disordered" evidence="3">
    <location>
        <begin position="1"/>
        <end position="42"/>
    </location>
</feature>
<keyword evidence="1 2" id="KW-0175">Coiled coil</keyword>
<name>A0A9W7LAA0_9STRA</name>
<dbReference type="Pfam" id="PF21773">
    <property type="entry name" value="ODAD1_CC"/>
    <property type="match status" value="1"/>
</dbReference>
<feature type="compositionally biased region" description="Basic residues" evidence="3">
    <location>
        <begin position="580"/>
        <end position="592"/>
    </location>
</feature>
<evidence type="ECO:0000313" key="5">
    <source>
        <dbReference type="EMBL" id="GMI41552.1"/>
    </source>
</evidence>
<dbReference type="InterPro" id="IPR049258">
    <property type="entry name" value="ODAD1_CC"/>
</dbReference>
<dbReference type="OrthoDB" id="6766775at2759"/>
<dbReference type="PANTHER" id="PTHR21694:SF18">
    <property type="entry name" value="COILED-COIL DOMAIN-CONTAINING PROTEIN 63"/>
    <property type="match status" value="1"/>
</dbReference>
<evidence type="ECO:0000256" key="1">
    <source>
        <dbReference type="ARBA" id="ARBA00023054"/>
    </source>
</evidence>
<keyword evidence="6" id="KW-1185">Reference proteome</keyword>
<sequence length="592" mass="66710">MTGGSSTDELFKFADTPRPGGYSPKKPNSEAPPSKTPRGANASLLDDIKSNMEQNKAEDLAGKSLFNPEGTMVTQSNQLAARVDYVCEQQIHYTKKIEAERRRLADVEKRIARAKTAIIQRRKQIAQVSKDRNMSVSAVRNLGKLENKLQQLLVKNNLMEKDNVRKKKHIDDLRKEKIQQVQVTQKFERTVSGKKSKVVALVAETQQLQDKKEKVLREIEVMKQKILDELDANNDEYNSLKAELSMNQLGSQETLTPDQLALEKKKREAALKKQMQKNEGNLSAEEEEHIISNINKAYWAIAKKKMDIQKQADKIHELVDDFKYLSEQTGVTSVETLIPLLLSSEEENFRLFDVTNEYNKELETLEVEKGELRAKINYYMKVEAKQEEGKSKIKREKQDQIEVAKAHSSKSDSKYNTDVEVIKKIAPSVTSIFNKVGCEDEAVSATLLTAGVNDRSVMQYMAVIERRINEIVQLHNTTQKHGIISHFEGMIEDPTRPKTPLLDQTGKRVAALSQPILPSHVDFDDGDDDDGEDDVEPMQVSKLHDMVATQARASRLGGGGRSKLSIGFKGKASNASLRSKGSRRSLKSLKHL</sequence>
<organism evidence="5 6">
    <name type="scientific">Triparma columacea</name>
    <dbReference type="NCBI Taxonomy" id="722753"/>
    <lineage>
        <taxon>Eukaryota</taxon>
        <taxon>Sar</taxon>
        <taxon>Stramenopiles</taxon>
        <taxon>Ochrophyta</taxon>
        <taxon>Bolidophyceae</taxon>
        <taxon>Parmales</taxon>
        <taxon>Triparmaceae</taxon>
        <taxon>Triparma</taxon>
    </lineage>
</organism>
<feature type="domain" description="ODAD1 central coiled coil region" evidence="4">
    <location>
        <begin position="142"/>
        <end position="446"/>
    </location>
</feature>
<gene>
    <name evidence="5" type="ORF">TrCOL_g6505</name>
</gene>
<evidence type="ECO:0000259" key="4">
    <source>
        <dbReference type="Pfam" id="PF21773"/>
    </source>
</evidence>
<feature type="region of interest" description="Disordered" evidence="3">
    <location>
        <begin position="552"/>
        <end position="592"/>
    </location>
</feature>
<accession>A0A9W7LAA0</accession>
<comment type="caution">
    <text evidence="5">The sequence shown here is derived from an EMBL/GenBank/DDBJ whole genome shotgun (WGS) entry which is preliminary data.</text>
</comment>
<reference evidence="6" key="1">
    <citation type="journal article" date="2023" name="Commun. Biol.">
        <title>Genome analysis of Parmales, the sister group of diatoms, reveals the evolutionary specialization of diatoms from phago-mixotrophs to photoautotrophs.</title>
        <authorList>
            <person name="Ban H."/>
            <person name="Sato S."/>
            <person name="Yoshikawa S."/>
            <person name="Yamada K."/>
            <person name="Nakamura Y."/>
            <person name="Ichinomiya M."/>
            <person name="Sato N."/>
            <person name="Blanc-Mathieu R."/>
            <person name="Endo H."/>
            <person name="Kuwata A."/>
            <person name="Ogata H."/>
        </authorList>
    </citation>
    <scope>NUCLEOTIDE SEQUENCE [LARGE SCALE GENOMIC DNA]</scope>
</reference>
<proteinExistence type="predicted"/>
<dbReference type="InterPro" id="IPR051876">
    <property type="entry name" value="ODA-DC/CCD"/>
</dbReference>
<dbReference type="Proteomes" id="UP001165065">
    <property type="component" value="Unassembled WGS sequence"/>
</dbReference>
<evidence type="ECO:0000256" key="3">
    <source>
        <dbReference type="SAM" id="MobiDB-lite"/>
    </source>
</evidence>
<feature type="coiled-coil region" evidence="2">
    <location>
        <begin position="142"/>
        <end position="288"/>
    </location>
</feature>
<dbReference type="AlphaFoldDB" id="A0A9W7LAA0"/>